<gene>
    <name evidence="5" type="ORF">A3K87_03105</name>
</gene>
<dbReference type="Gene3D" id="3.40.50.2300">
    <property type="match status" value="2"/>
</dbReference>
<dbReference type="RefSeq" id="WP_081270992.1">
    <property type="nucleotide sequence ID" value="NZ_LVHG01000084.1"/>
</dbReference>
<dbReference type="PANTHER" id="PTHR30146:SF138">
    <property type="entry name" value="TRANSCRIPTIONAL REGULATORY PROTEIN"/>
    <property type="match status" value="1"/>
</dbReference>
<dbReference type="Pfam" id="PF13377">
    <property type="entry name" value="Peripla_BP_3"/>
    <property type="match status" value="1"/>
</dbReference>
<dbReference type="EMBL" id="LVHG01000084">
    <property type="protein sequence ID" value="OAK58015.1"/>
    <property type="molecule type" value="Genomic_DNA"/>
</dbReference>
<dbReference type="InterPro" id="IPR046335">
    <property type="entry name" value="LacI/GalR-like_sensor"/>
</dbReference>
<organism evidence="5 6">
    <name type="scientific">Variovorax paradoxus</name>
    <dbReference type="NCBI Taxonomy" id="34073"/>
    <lineage>
        <taxon>Bacteria</taxon>
        <taxon>Pseudomonadati</taxon>
        <taxon>Pseudomonadota</taxon>
        <taxon>Betaproteobacteria</taxon>
        <taxon>Burkholderiales</taxon>
        <taxon>Comamonadaceae</taxon>
        <taxon>Variovorax</taxon>
    </lineage>
</organism>
<dbReference type="InterPro" id="IPR010982">
    <property type="entry name" value="Lambda_DNA-bd_dom_sf"/>
</dbReference>
<keyword evidence="2" id="KW-0238">DNA-binding</keyword>
<evidence type="ECO:0000256" key="3">
    <source>
        <dbReference type="ARBA" id="ARBA00023163"/>
    </source>
</evidence>
<keyword evidence="3" id="KW-0804">Transcription</keyword>
<evidence type="ECO:0000313" key="5">
    <source>
        <dbReference type="EMBL" id="OAK58015.1"/>
    </source>
</evidence>
<dbReference type="Gene3D" id="1.10.260.40">
    <property type="entry name" value="lambda repressor-like DNA-binding domains"/>
    <property type="match status" value="1"/>
</dbReference>
<dbReference type="Pfam" id="PF00356">
    <property type="entry name" value="LacI"/>
    <property type="match status" value="1"/>
</dbReference>
<evidence type="ECO:0000256" key="1">
    <source>
        <dbReference type="ARBA" id="ARBA00023015"/>
    </source>
</evidence>
<dbReference type="PROSITE" id="PS00356">
    <property type="entry name" value="HTH_LACI_1"/>
    <property type="match status" value="1"/>
</dbReference>
<dbReference type="SUPFAM" id="SSF53822">
    <property type="entry name" value="Periplasmic binding protein-like I"/>
    <property type="match status" value="1"/>
</dbReference>
<sequence>MNAGKQKIDLRDVARLAGVSLGSASRAMNGAGASAATQEKVSQAAAALGYRPNHAARVLRSRLSRTVGCLLPDISNPLYAQVFRALEDEFLRHDYLLLLANGANDAEREVKALGTFTQRGMDGVILAPGNERNAQLVEALRMLPMPAVVFDREVSGAHDAVLIDHAGGVRRVVERLLGLGHRDIALVLWQGDTRPVRRRVQGFRTAFQAAGLPVPDLLVQARSVTASVNAEVTELLGRPDRPSAFIVQGTHMLNSALRAISARGLQVPRDISVVAIGDTPFAAEHEPAVSVLDIDQAETARCLVDLLLTRIAENGLPQRKARIALRYVERDSVAPPARASR</sequence>
<reference evidence="5 6" key="1">
    <citation type="submission" date="2016-03" db="EMBL/GenBank/DDBJ databases">
        <title>Genome sequence of Variovorax paradoxus KB5.</title>
        <authorList>
            <person name="Jeong H."/>
            <person name="Hong C.E."/>
            <person name="Jo S.H."/>
            <person name="Park J.M."/>
        </authorList>
    </citation>
    <scope>NUCLEOTIDE SEQUENCE [LARGE SCALE GENOMIC DNA]</scope>
    <source>
        <strain evidence="5 6">KB5</strain>
    </source>
</reference>
<dbReference type="SMART" id="SM00354">
    <property type="entry name" value="HTH_LACI"/>
    <property type="match status" value="1"/>
</dbReference>
<dbReference type="PANTHER" id="PTHR30146">
    <property type="entry name" value="LACI-RELATED TRANSCRIPTIONAL REPRESSOR"/>
    <property type="match status" value="1"/>
</dbReference>
<dbReference type="GO" id="GO:0000976">
    <property type="term" value="F:transcription cis-regulatory region binding"/>
    <property type="evidence" value="ECO:0007669"/>
    <property type="project" value="TreeGrafter"/>
</dbReference>
<dbReference type="Proteomes" id="UP000077852">
    <property type="component" value="Unassembled WGS sequence"/>
</dbReference>
<keyword evidence="1" id="KW-0805">Transcription regulation</keyword>
<evidence type="ECO:0000313" key="6">
    <source>
        <dbReference type="Proteomes" id="UP000077852"/>
    </source>
</evidence>
<evidence type="ECO:0000256" key="2">
    <source>
        <dbReference type="ARBA" id="ARBA00023125"/>
    </source>
</evidence>
<dbReference type="CDD" id="cd01392">
    <property type="entry name" value="HTH_LacI"/>
    <property type="match status" value="1"/>
</dbReference>
<dbReference type="GO" id="GO:0003700">
    <property type="term" value="F:DNA-binding transcription factor activity"/>
    <property type="evidence" value="ECO:0007669"/>
    <property type="project" value="TreeGrafter"/>
</dbReference>
<comment type="caution">
    <text evidence="5">The sequence shown here is derived from an EMBL/GenBank/DDBJ whole genome shotgun (WGS) entry which is preliminary data.</text>
</comment>
<accession>A0AA91I815</accession>
<dbReference type="PROSITE" id="PS50932">
    <property type="entry name" value="HTH_LACI_2"/>
    <property type="match status" value="1"/>
</dbReference>
<dbReference type="AlphaFoldDB" id="A0AA91I815"/>
<dbReference type="InterPro" id="IPR000843">
    <property type="entry name" value="HTH_LacI"/>
</dbReference>
<evidence type="ECO:0000259" key="4">
    <source>
        <dbReference type="PROSITE" id="PS50932"/>
    </source>
</evidence>
<protein>
    <submittedName>
        <fullName evidence="5">LacI family transcriptional regulator</fullName>
    </submittedName>
</protein>
<proteinExistence type="predicted"/>
<feature type="domain" description="HTH lacI-type" evidence="4">
    <location>
        <begin position="10"/>
        <end position="61"/>
    </location>
</feature>
<name>A0AA91I815_VARPD</name>
<dbReference type="InterPro" id="IPR028082">
    <property type="entry name" value="Peripla_BP_I"/>
</dbReference>
<dbReference type="SUPFAM" id="SSF47413">
    <property type="entry name" value="lambda repressor-like DNA-binding domains"/>
    <property type="match status" value="1"/>
</dbReference>